<dbReference type="GO" id="GO:0016616">
    <property type="term" value="F:oxidoreductase activity, acting on the CH-OH group of donors, NAD or NADP as acceptor"/>
    <property type="evidence" value="ECO:0007669"/>
    <property type="project" value="InterPro"/>
</dbReference>
<dbReference type="Pfam" id="PF03720">
    <property type="entry name" value="UDPG_MGDP_dh_C"/>
    <property type="match status" value="1"/>
</dbReference>
<evidence type="ECO:0000313" key="5">
    <source>
        <dbReference type="EMBL" id="OMF58629.1"/>
    </source>
</evidence>
<sequence length="423" mass="46498">MVKKICVVGLGYIGLPTASLLAIKGFEVHGVDTNRHAVELINQGEVHIVEPDLDIMVKAAIQSGQLHVSEEPEEADVFILAVPTPFEENQKPDLSYVRQAAASVAPFLRPGNIVILESTSPVGTTEMVARSILDARTDLTVSGSPQQAARRIYVAHCPERVMPGQILRELVENDRIIGGIDIESTQRTVAFYKQFVSGKILETNAKTAEMAKLTENSFRDVNIAFANELSLICDQLDINVWELIRLANHHPRVNILQPGPGVGGHCIAVDPWFLVHAAPEQAKLIHTARIVNDYKPGYVVNKVTERAKRLKSPVIACLGLSFKANIDDLRESPALAIVEHLAKARIGDIYAVEPHIQLLPASLAEAGVQLIETVEAVRKADIVLLLVNHDAFSHMDRNLLQEKIVIDTRGFFSESPRERVGVH</sequence>
<name>A0A1R1F3D0_9BACL</name>
<comment type="similarity">
    <text evidence="3">Belongs to the UDP-glucose/GDP-mannose dehydrogenase family.</text>
</comment>
<dbReference type="Gene3D" id="3.40.50.720">
    <property type="entry name" value="NAD(P)-binding Rossmann-like Domain"/>
    <property type="match status" value="2"/>
</dbReference>
<dbReference type="InterPro" id="IPR008927">
    <property type="entry name" value="6-PGluconate_DH-like_C_sf"/>
</dbReference>
<dbReference type="GO" id="GO:0000271">
    <property type="term" value="P:polysaccharide biosynthetic process"/>
    <property type="evidence" value="ECO:0007669"/>
    <property type="project" value="InterPro"/>
</dbReference>
<dbReference type="InterPro" id="IPR017476">
    <property type="entry name" value="UDP-Glc/GDP-Man"/>
</dbReference>
<evidence type="ECO:0000313" key="6">
    <source>
        <dbReference type="Proteomes" id="UP000187172"/>
    </source>
</evidence>
<organism evidence="5 6">
    <name type="scientific">Paenibacillus rhizosphaerae</name>
    <dbReference type="NCBI Taxonomy" id="297318"/>
    <lineage>
        <taxon>Bacteria</taxon>
        <taxon>Bacillati</taxon>
        <taxon>Bacillota</taxon>
        <taxon>Bacilli</taxon>
        <taxon>Bacillales</taxon>
        <taxon>Paenibacillaceae</taxon>
        <taxon>Paenibacillus</taxon>
    </lineage>
</organism>
<reference evidence="5 6" key="1">
    <citation type="submission" date="2016-11" db="EMBL/GenBank/DDBJ databases">
        <title>Paenibacillus species isolates.</title>
        <authorList>
            <person name="Beno S.M."/>
        </authorList>
    </citation>
    <scope>NUCLEOTIDE SEQUENCE [LARGE SCALE GENOMIC DNA]</scope>
    <source>
        <strain evidence="5 6">FSL R5-0378</strain>
    </source>
</reference>
<proteinExistence type="inferred from homology"/>
<dbReference type="GO" id="GO:0016628">
    <property type="term" value="F:oxidoreductase activity, acting on the CH-CH group of donors, NAD or NADP as acceptor"/>
    <property type="evidence" value="ECO:0007669"/>
    <property type="project" value="InterPro"/>
</dbReference>
<dbReference type="PANTHER" id="PTHR43491:SF1">
    <property type="entry name" value="UDP-N-ACETYL-D-MANNOSAMINE DEHYDROGENASE"/>
    <property type="match status" value="1"/>
</dbReference>
<evidence type="ECO:0000259" key="4">
    <source>
        <dbReference type="SMART" id="SM00984"/>
    </source>
</evidence>
<dbReference type="AlphaFoldDB" id="A0A1R1F3D0"/>
<dbReference type="Pfam" id="PF00984">
    <property type="entry name" value="UDPG_MGDP_dh"/>
    <property type="match status" value="1"/>
</dbReference>
<dbReference type="InterPro" id="IPR001732">
    <property type="entry name" value="UDP-Glc/GDP-Man_DH_N"/>
</dbReference>
<comment type="caution">
    <text evidence="5">The sequence shown here is derived from an EMBL/GenBank/DDBJ whole genome shotgun (WGS) entry which is preliminary data.</text>
</comment>
<dbReference type="Gene3D" id="1.20.5.100">
    <property type="entry name" value="Cytochrome c1, transmembrane anchor, C-terminal"/>
    <property type="match status" value="1"/>
</dbReference>
<dbReference type="NCBIfam" id="TIGR03026">
    <property type="entry name" value="NDP-sugDHase"/>
    <property type="match status" value="1"/>
</dbReference>
<dbReference type="InterPro" id="IPR014026">
    <property type="entry name" value="UDP-Glc/GDP-Man_DH_dimer"/>
</dbReference>
<keyword evidence="6" id="KW-1185">Reference proteome</keyword>
<accession>A0A1R1F3D0</accession>
<dbReference type="STRING" id="297318.BK138_08990"/>
<dbReference type="InterPro" id="IPR014027">
    <property type="entry name" value="UDP-Glc/GDP-Man_DH_C"/>
</dbReference>
<dbReference type="SUPFAM" id="SSF48179">
    <property type="entry name" value="6-phosphogluconate dehydrogenase C-terminal domain-like"/>
    <property type="match status" value="1"/>
</dbReference>
<dbReference type="GO" id="GO:0051287">
    <property type="term" value="F:NAD binding"/>
    <property type="evidence" value="ECO:0007669"/>
    <property type="project" value="InterPro"/>
</dbReference>
<dbReference type="EMBL" id="MRTP01000001">
    <property type="protein sequence ID" value="OMF58629.1"/>
    <property type="molecule type" value="Genomic_DNA"/>
</dbReference>
<dbReference type="Pfam" id="PF03721">
    <property type="entry name" value="UDPG_MGDP_dh_N"/>
    <property type="match status" value="1"/>
</dbReference>
<dbReference type="InterPro" id="IPR036291">
    <property type="entry name" value="NAD(P)-bd_dom_sf"/>
</dbReference>
<evidence type="ECO:0000256" key="2">
    <source>
        <dbReference type="ARBA" id="ARBA00023027"/>
    </source>
</evidence>
<dbReference type="PIRSF" id="PIRSF500136">
    <property type="entry name" value="UDP_ManNAc_DH"/>
    <property type="match status" value="1"/>
</dbReference>
<feature type="domain" description="UDP-glucose/GDP-mannose dehydrogenase C-terminal" evidence="4">
    <location>
        <begin position="316"/>
        <end position="414"/>
    </location>
</feature>
<dbReference type="SUPFAM" id="SSF51735">
    <property type="entry name" value="NAD(P)-binding Rossmann-fold domains"/>
    <property type="match status" value="1"/>
</dbReference>
<dbReference type="InterPro" id="IPR028359">
    <property type="entry name" value="UDP_ManNAc/GlcNAc_DH"/>
</dbReference>
<dbReference type="SMART" id="SM00984">
    <property type="entry name" value="UDPG_MGDP_dh_C"/>
    <property type="match status" value="1"/>
</dbReference>
<gene>
    <name evidence="5" type="ORF">BK138_08990</name>
</gene>
<dbReference type="InterPro" id="IPR036220">
    <property type="entry name" value="UDP-Glc/GDP-Man_DH_C_sf"/>
</dbReference>
<keyword evidence="2" id="KW-0520">NAD</keyword>
<dbReference type="RefSeq" id="WP_076168520.1">
    <property type="nucleotide sequence ID" value="NZ_MRTP01000001.1"/>
</dbReference>
<dbReference type="NCBIfam" id="NF008286">
    <property type="entry name" value="PRK11064.1"/>
    <property type="match status" value="1"/>
</dbReference>
<evidence type="ECO:0000256" key="3">
    <source>
        <dbReference type="PIRNR" id="PIRNR000124"/>
    </source>
</evidence>
<dbReference type="PIRSF" id="PIRSF000124">
    <property type="entry name" value="UDPglc_GDPman_dh"/>
    <property type="match status" value="1"/>
</dbReference>
<dbReference type="Proteomes" id="UP000187172">
    <property type="component" value="Unassembled WGS sequence"/>
</dbReference>
<evidence type="ECO:0000256" key="1">
    <source>
        <dbReference type="ARBA" id="ARBA00023002"/>
    </source>
</evidence>
<keyword evidence="1" id="KW-0560">Oxidoreductase</keyword>
<dbReference type="PANTHER" id="PTHR43491">
    <property type="entry name" value="UDP-N-ACETYL-D-MANNOSAMINE DEHYDROGENASE"/>
    <property type="match status" value="1"/>
</dbReference>
<dbReference type="SUPFAM" id="SSF52413">
    <property type="entry name" value="UDP-glucose/GDP-mannose dehydrogenase C-terminal domain"/>
    <property type="match status" value="1"/>
</dbReference>
<protein>
    <submittedName>
        <fullName evidence="5">UDP-N-acetyl-D-mannosamine dehydrogenase</fullName>
    </submittedName>
</protein>